<feature type="chain" id="PRO_5045341347" evidence="1">
    <location>
        <begin position="31"/>
        <end position="538"/>
    </location>
</feature>
<keyword evidence="1" id="KW-0732">Signal</keyword>
<dbReference type="RefSeq" id="WP_399653425.1">
    <property type="nucleotide sequence ID" value="NZ_JBITYG010000008.1"/>
</dbReference>
<accession>A0ABW8CBK8</accession>
<feature type="signal peptide" evidence="1">
    <location>
        <begin position="1"/>
        <end position="30"/>
    </location>
</feature>
<proteinExistence type="predicted"/>
<organism evidence="2 3">
    <name type="scientific">Streptomyces fildesensis</name>
    <dbReference type="NCBI Taxonomy" id="375757"/>
    <lineage>
        <taxon>Bacteria</taxon>
        <taxon>Bacillati</taxon>
        <taxon>Actinomycetota</taxon>
        <taxon>Actinomycetes</taxon>
        <taxon>Kitasatosporales</taxon>
        <taxon>Streptomycetaceae</taxon>
        <taxon>Streptomyces</taxon>
    </lineage>
</organism>
<name>A0ABW8CBK8_9ACTN</name>
<dbReference type="Proteomes" id="UP001614394">
    <property type="component" value="Unassembled WGS sequence"/>
</dbReference>
<evidence type="ECO:0000256" key="1">
    <source>
        <dbReference type="SAM" id="SignalP"/>
    </source>
</evidence>
<evidence type="ECO:0000313" key="2">
    <source>
        <dbReference type="EMBL" id="MFI9103820.1"/>
    </source>
</evidence>
<sequence>MKKKPWVLRAFVAAVGGLLVGALAVVPAEAAGQRHQAGLGLKAFAVGKDTVDAASGSGTVSIDWTVTDGNPEATDMLGAITIQQVAADGSLVGAPQDLTFSFMPQAPYQASAVAGTMASADYSYAFPVPQYAIGSTAHWAVVKVAAKDDLGGTLTVGRQKMATFGAAFTATELVDATGPAYDGLGLVLNQPLYLYNADASVTQRYQIHVTDAESGLFRLQLFLKGPKNATVNGTVQFVTERDGSLQCGPDSTAFDTHEGFCNVDVTLPAGAPAGDWSVSRVRLTDAAGNVSVTKGLSVSPVHVTQNSTLQASDFTVSPSQFNNWNGLAPLTISMKPSGASKGIKSVTVLLEGCSGSVTENPVVAPDGSISVRATVPPIYTKQCTVTGIGITDGAGNSAAYGVAFHGPALDLVATQIPDTAAPVVNSASLDTTSVPASSLPRNGLLTLDVTSFVGVTGFSLTVYDANGVSVDGRYGGLQPVTNGPLTLLVPLHQGLAPGVYTVGFSLTDAGGLHSEYGYPNHPGPTLPGGPLLITVTDN</sequence>
<gene>
    <name evidence="2" type="ORF">ACIGXA_25185</name>
</gene>
<keyword evidence="3" id="KW-1185">Reference proteome</keyword>
<dbReference type="EMBL" id="JBITYG010000008">
    <property type="protein sequence ID" value="MFI9103820.1"/>
    <property type="molecule type" value="Genomic_DNA"/>
</dbReference>
<protein>
    <submittedName>
        <fullName evidence="2">Uncharacterized protein</fullName>
    </submittedName>
</protein>
<evidence type="ECO:0000313" key="3">
    <source>
        <dbReference type="Proteomes" id="UP001614394"/>
    </source>
</evidence>
<reference evidence="2 3" key="1">
    <citation type="submission" date="2024-10" db="EMBL/GenBank/DDBJ databases">
        <title>The Natural Products Discovery Center: Release of the First 8490 Sequenced Strains for Exploring Actinobacteria Biosynthetic Diversity.</title>
        <authorList>
            <person name="Kalkreuter E."/>
            <person name="Kautsar S.A."/>
            <person name="Yang D."/>
            <person name="Bader C.D."/>
            <person name="Teijaro C.N."/>
            <person name="Fluegel L."/>
            <person name="Davis C.M."/>
            <person name="Simpson J.R."/>
            <person name="Lauterbach L."/>
            <person name="Steele A.D."/>
            <person name="Gui C."/>
            <person name="Meng S."/>
            <person name="Li G."/>
            <person name="Viehrig K."/>
            <person name="Ye F."/>
            <person name="Su P."/>
            <person name="Kiefer A.F."/>
            <person name="Nichols A."/>
            <person name="Cepeda A.J."/>
            <person name="Yan W."/>
            <person name="Fan B."/>
            <person name="Jiang Y."/>
            <person name="Adhikari A."/>
            <person name="Zheng C.-J."/>
            <person name="Schuster L."/>
            <person name="Cowan T.M."/>
            <person name="Smanski M.J."/>
            <person name="Chevrette M.G."/>
            <person name="De Carvalho L.P.S."/>
            <person name="Shen B."/>
        </authorList>
    </citation>
    <scope>NUCLEOTIDE SEQUENCE [LARGE SCALE GENOMIC DNA]</scope>
    <source>
        <strain evidence="2 3">NPDC053399</strain>
    </source>
</reference>
<comment type="caution">
    <text evidence="2">The sequence shown here is derived from an EMBL/GenBank/DDBJ whole genome shotgun (WGS) entry which is preliminary data.</text>
</comment>